<dbReference type="FunCoup" id="A0A061DMD9">
    <property type="interactions" value="489"/>
</dbReference>
<dbReference type="AlphaFoldDB" id="A0A061DMD9"/>
<keyword evidence="2 3" id="KW-0808">Transferase</keyword>
<dbReference type="PROSITE" id="PS00375">
    <property type="entry name" value="UDPGT"/>
    <property type="match status" value="1"/>
</dbReference>
<dbReference type="CDD" id="cd03784">
    <property type="entry name" value="GT1_Gtf-like"/>
    <property type="match status" value="1"/>
</dbReference>
<protein>
    <recommendedName>
        <fullName evidence="4">Glycosyltransferase</fullName>
        <ecNumber evidence="4">2.4.1.-</ecNumber>
    </recommendedName>
</protein>
<name>A0A061DMD9_THECC</name>
<sequence length="486" mass="54007">MSRPYQLSVQTMKKAELVFVPMPGIGHLVSTVGVAKLLVDLNSNLFVTVLIIKPPYDPNLTAYVDSLIADTDSISTRIKFINLPQDETQQGIPLNKFITTIIQSQGPRIKEAVAKIVHFSSSVPDSPRLAGFVLDFFLTALVDLANEFGVASYVFYTSSAASLGFQFYMQALHDEQNVDIVKLKGSDAEFTIPSYFNPISAKFFPTIMFKPETSTIMHNVSRELRKVKGIMVNTFSELESHAVNSLTDGKYPAVYPVGPILNLKGASGVHQNSYIMKWLDEQPLSSVVFLCFGSMGSFGGDQAKEIARALEQSGHRFLWSLRRPSVEGMMLSPTDYENVAEVLPEGFLERTATIGKIIGWAPQVAILGHPAIGGFVSHCGWNSTLESIWFGVPMATWPLYAEQQLNAFQMVMELGLGVEITWTYETMEIVSAENIERGIRCLMEQDSDVRNRAKEMSKQSRKALMEGRSSHSMLCRFINDVIDNMP</sequence>
<dbReference type="Gramene" id="EOX93211">
    <property type="protein sequence ID" value="EOX93211"/>
    <property type="gene ID" value="TCM_002049"/>
</dbReference>
<dbReference type="EMBL" id="CM001879">
    <property type="protein sequence ID" value="EOX93211.1"/>
    <property type="molecule type" value="Genomic_DNA"/>
</dbReference>
<dbReference type="EC" id="2.4.1.-" evidence="4"/>
<dbReference type="FunFam" id="3.40.50.2000:FF:000056">
    <property type="entry name" value="Glycosyltransferase"/>
    <property type="match status" value="1"/>
</dbReference>
<dbReference type="HOGENOM" id="CLU_001724_3_2_1"/>
<dbReference type="InterPro" id="IPR002213">
    <property type="entry name" value="UDP_glucos_trans"/>
</dbReference>
<dbReference type="Gene3D" id="3.40.50.2000">
    <property type="entry name" value="Glycogen Phosphorylase B"/>
    <property type="match status" value="2"/>
</dbReference>
<dbReference type="Pfam" id="PF00201">
    <property type="entry name" value="UDPGT"/>
    <property type="match status" value="1"/>
</dbReference>
<dbReference type="OMA" id="MEHQALK"/>
<dbReference type="InterPro" id="IPR050481">
    <property type="entry name" value="UDP-glycosyltransf_plant"/>
</dbReference>
<organism evidence="5 6">
    <name type="scientific">Theobroma cacao</name>
    <name type="common">Cacao</name>
    <name type="synonym">Cocoa</name>
    <dbReference type="NCBI Taxonomy" id="3641"/>
    <lineage>
        <taxon>Eukaryota</taxon>
        <taxon>Viridiplantae</taxon>
        <taxon>Streptophyta</taxon>
        <taxon>Embryophyta</taxon>
        <taxon>Tracheophyta</taxon>
        <taxon>Spermatophyta</taxon>
        <taxon>Magnoliopsida</taxon>
        <taxon>eudicotyledons</taxon>
        <taxon>Gunneridae</taxon>
        <taxon>Pentapetalae</taxon>
        <taxon>rosids</taxon>
        <taxon>malvids</taxon>
        <taxon>Malvales</taxon>
        <taxon>Malvaceae</taxon>
        <taxon>Byttnerioideae</taxon>
        <taxon>Theobroma</taxon>
    </lineage>
</organism>
<keyword evidence="6" id="KW-1185">Reference proteome</keyword>
<dbReference type="InParanoid" id="A0A061DMD9"/>
<dbReference type="PANTHER" id="PTHR48048">
    <property type="entry name" value="GLYCOSYLTRANSFERASE"/>
    <property type="match status" value="1"/>
</dbReference>
<evidence type="ECO:0000256" key="4">
    <source>
        <dbReference type="RuleBase" id="RU362057"/>
    </source>
</evidence>
<evidence type="ECO:0000313" key="6">
    <source>
        <dbReference type="Proteomes" id="UP000026915"/>
    </source>
</evidence>
<dbReference type="GO" id="GO:0035251">
    <property type="term" value="F:UDP-glucosyltransferase activity"/>
    <property type="evidence" value="ECO:0000318"/>
    <property type="project" value="GO_Central"/>
</dbReference>
<accession>A0A061DMD9</accession>
<proteinExistence type="inferred from homology"/>
<dbReference type="eggNOG" id="KOG1192">
    <property type="taxonomic scope" value="Eukaryota"/>
</dbReference>
<comment type="similarity">
    <text evidence="1 3">Belongs to the UDP-glycosyltransferase family.</text>
</comment>
<reference evidence="5 6" key="1">
    <citation type="journal article" date="2013" name="Genome Biol.">
        <title>The genome sequence of the most widely cultivated cacao type and its use to identify candidate genes regulating pod color.</title>
        <authorList>
            <person name="Motamayor J.C."/>
            <person name="Mockaitis K."/>
            <person name="Schmutz J."/>
            <person name="Haiminen N."/>
            <person name="Iii D.L."/>
            <person name="Cornejo O."/>
            <person name="Findley S.D."/>
            <person name="Zheng P."/>
            <person name="Utro F."/>
            <person name="Royaert S."/>
            <person name="Saski C."/>
            <person name="Jenkins J."/>
            <person name="Podicheti R."/>
            <person name="Zhao M."/>
            <person name="Scheffler B.E."/>
            <person name="Stack J.C."/>
            <person name="Feltus F.A."/>
            <person name="Mustiga G.M."/>
            <person name="Amores F."/>
            <person name="Phillips W."/>
            <person name="Marelli J.P."/>
            <person name="May G.D."/>
            <person name="Shapiro H."/>
            <person name="Ma J."/>
            <person name="Bustamante C.D."/>
            <person name="Schnell R.J."/>
            <person name="Main D."/>
            <person name="Gilbert D."/>
            <person name="Parida L."/>
            <person name="Kuhn D.N."/>
        </authorList>
    </citation>
    <scope>NUCLEOTIDE SEQUENCE [LARGE SCALE GENOMIC DNA]</scope>
    <source>
        <strain evidence="6">cv. Matina 1-6</strain>
    </source>
</reference>
<evidence type="ECO:0000313" key="5">
    <source>
        <dbReference type="EMBL" id="EOX93211.1"/>
    </source>
</evidence>
<keyword evidence="3" id="KW-0328">Glycosyltransferase</keyword>
<evidence type="ECO:0000256" key="3">
    <source>
        <dbReference type="RuleBase" id="RU003718"/>
    </source>
</evidence>
<evidence type="ECO:0000256" key="1">
    <source>
        <dbReference type="ARBA" id="ARBA00009995"/>
    </source>
</evidence>
<dbReference type="PANTHER" id="PTHR48048:SF45">
    <property type="entry name" value="GLYCOSYLTRANSFERASE"/>
    <property type="match status" value="1"/>
</dbReference>
<evidence type="ECO:0000256" key="2">
    <source>
        <dbReference type="ARBA" id="ARBA00022679"/>
    </source>
</evidence>
<gene>
    <name evidence="5" type="ORF">TCM_002049</name>
</gene>
<dbReference type="InterPro" id="IPR035595">
    <property type="entry name" value="UDP_glycos_trans_CS"/>
</dbReference>
<dbReference type="SUPFAM" id="SSF53756">
    <property type="entry name" value="UDP-Glycosyltransferase/glycogen phosphorylase"/>
    <property type="match status" value="1"/>
</dbReference>
<dbReference type="Proteomes" id="UP000026915">
    <property type="component" value="Chromosome 1"/>
</dbReference>